<organism evidence="2 3">
    <name type="scientific">Microctonus aethiopoides</name>
    <dbReference type="NCBI Taxonomy" id="144406"/>
    <lineage>
        <taxon>Eukaryota</taxon>
        <taxon>Metazoa</taxon>
        <taxon>Ecdysozoa</taxon>
        <taxon>Arthropoda</taxon>
        <taxon>Hexapoda</taxon>
        <taxon>Insecta</taxon>
        <taxon>Pterygota</taxon>
        <taxon>Neoptera</taxon>
        <taxon>Endopterygota</taxon>
        <taxon>Hymenoptera</taxon>
        <taxon>Apocrita</taxon>
        <taxon>Ichneumonoidea</taxon>
        <taxon>Braconidae</taxon>
        <taxon>Euphorinae</taxon>
        <taxon>Microctonus</taxon>
    </lineage>
</organism>
<name>A0AA39F9Z7_9HYME</name>
<keyword evidence="3" id="KW-1185">Reference proteome</keyword>
<evidence type="ECO:0000313" key="2">
    <source>
        <dbReference type="EMBL" id="KAK0165660.1"/>
    </source>
</evidence>
<comment type="caution">
    <text evidence="2">The sequence shown here is derived from an EMBL/GenBank/DDBJ whole genome shotgun (WGS) entry which is preliminary data.</text>
</comment>
<proteinExistence type="predicted"/>
<dbReference type="Proteomes" id="UP001168990">
    <property type="component" value="Unassembled WGS sequence"/>
</dbReference>
<reference evidence="2" key="1">
    <citation type="journal article" date="2023" name="bioRxiv">
        <title>Scaffold-level genome assemblies of two parasitoid biocontrol wasps reveal the parthenogenesis mechanism and an associated novel virus.</title>
        <authorList>
            <person name="Inwood S."/>
            <person name="Skelly J."/>
            <person name="Guhlin J."/>
            <person name="Harrop T."/>
            <person name="Goldson S."/>
            <person name="Dearden P."/>
        </authorList>
    </citation>
    <scope>NUCLEOTIDE SEQUENCE</scope>
    <source>
        <strain evidence="2">Irish</strain>
        <tissue evidence="2">Whole body</tissue>
    </source>
</reference>
<reference evidence="2" key="2">
    <citation type="submission" date="2023-03" db="EMBL/GenBank/DDBJ databases">
        <authorList>
            <person name="Inwood S.N."/>
            <person name="Skelly J.G."/>
            <person name="Guhlin J."/>
            <person name="Harrop T.W.R."/>
            <person name="Goldson S.G."/>
            <person name="Dearden P.K."/>
        </authorList>
    </citation>
    <scope>NUCLEOTIDE SEQUENCE</scope>
    <source>
        <strain evidence="2">Irish</strain>
        <tissue evidence="2">Whole body</tissue>
    </source>
</reference>
<evidence type="ECO:0000256" key="1">
    <source>
        <dbReference type="SAM" id="MobiDB-lite"/>
    </source>
</evidence>
<accession>A0AA39F9Z7</accession>
<protein>
    <submittedName>
        <fullName evidence="2">Uncharacterized protein</fullName>
    </submittedName>
</protein>
<feature type="region of interest" description="Disordered" evidence="1">
    <location>
        <begin position="93"/>
        <end position="146"/>
    </location>
</feature>
<feature type="compositionally biased region" description="Basic and acidic residues" evidence="1">
    <location>
        <begin position="96"/>
        <end position="109"/>
    </location>
</feature>
<evidence type="ECO:0000313" key="3">
    <source>
        <dbReference type="Proteomes" id="UP001168990"/>
    </source>
</evidence>
<dbReference type="AlphaFoldDB" id="A0AA39F9Z7"/>
<dbReference type="EMBL" id="JAQQBS010001422">
    <property type="protein sequence ID" value="KAK0165660.1"/>
    <property type="molecule type" value="Genomic_DNA"/>
</dbReference>
<gene>
    <name evidence="2" type="ORF">PV328_004161</name>
</gene>
<sequence length="146" mass="16442">MKKISKEDVPISEHTANDIYIGHEIKMKKMSYKETERRDEPVRNVSIILKLMYADKELPVVNFPPKNKELLWCAPPSSTPCCQKLSPFLPGPSLDLEEKGTEPGAEKPRVRYSSAARRRYKEQKRLGAEQTQVASAPMLGGEGRGS</sequence>